<dbReference type="Pfam" id="PF14526">
    <property type="entry name" value="Cass2"/>
    <property type="match status" value="1"/>
</dbReference>
<protein>
    <submittedName>
        <fullName evidence="2">Bacterial regulatory protein, DeoR family</fullName>
    </submittedName>
</protein>
<evidence type="ECO:0000259" key="1">
    <source>
        <dbReference type="SMART" id="SM00871"/>
    </source>
</evidence>
<dbReference type="InterPro" id="IPR010499">
    <property type="entry name" value="AraC_E-bd"/>
</dbReference>
<dbReference type="PANTHER" id="PTHR36444">
    <property type="entry name" value="TRANSCRIPTIONAL REGULATOR PROTEIN YOBU-RELATED"/>
    <property type="match status" value="1"/>
</dbReference>
<name>A0A3B0WY54_9ZZZZ</name>
<reference evidence="2" key="1">
    <citation type="submission" date="2018-06" db="EMBL/GenBank/DDBJ databases">
        <authorList>
            <person name="Zhirakovskaya E."/>
        </authorList>
    </citation>
    <scope>NUCLEOTIDE SEQUENCE</scope>
</reference>
<organism evidence="2">
    <name type="scientific">hydrothermal vent metagenome</name>
    <dbReference type="NCBI Taxonomy" id="652676"/>
    <lineage>
        <taxon>unclassified sequences</taxon>
        <taxon>metagenomes</taxon>
        <taxon>ecological metagenomes</taxon>
    </lineage>
</organism>
<dbReference type="EMBL" id="UOFC01000212">
    <property type="protein sequence ID" value="VAW48534.1"/>
    <property type="molecule type" value="Genomic_DNA"/>
</dbReference>
<evidence type="ECO:0000313" key="2">
    <source>
        <dbReference type="EMBL" id="VAW48534.1"/>
    </source>
</evidence>
<sequence>MKTQRVEKRNVIGISVRTKNNGGADKDIPALWKKFMEEGIMEKIPNKIGSEIYCIYTEYEGDHTKPYTTLIGCKVENLSSIPDEMKGILIEQGEYTKFVAKGNLMQGAVVNTWFKIWETPLKRAYKTDFEVYGEKAQNPEDAEVEIFIGIE</sequence>
<dbReference type="AlphaFoldDB" id="A0A3B0WY54"/>
<dbReference type="Gene3D" id="3.20.80.10">
    <property type="entry name" value="Regulatory factor, effector binding domain"/>
    <property type="match status" value="1"/>
</dbReference>
<dbReference type="SUPFAM" id="SSF55136">
    <property type="entry name" value="Probable bacterial effector-binding domain"/>
    <property type="match status" value="1"/>
</dbReference>
<dbReference type="InterPro" id="IPR053182">
    <property type="entry name" value="YobU-like_regulator"/>
</dbReference>
<dbReference type="SMART" id="SM00871">
    <property type="entry name" value="AraC_E_bind"/>
    <property type="match status" value="1"/>
</dbReference>
<dbReference type="PANTHER" id="PTHR36444:SF2">
    <property type="entry name" value="TRANSCRIPTIONAL REGULATOR PROTEIN YOBU-RELATED"/>
    <property type="match status" value="1"/>
</dbReference>
<accession>A0A3B0WY54</accession>
<dbReference type="InterPro" id="IPR029441">
    <property type="entry name" value="Cass2"/>
</dbReference>
<gene>
    <name evidence="2" type="ORF">MNBD_GAMMA03-106</name>
</gene>
<dbReference type="InterPro" id="IPR011256">
    <property type="entry name" value="Reg_factor_effector_dom_sf"/>
</dbReference>
<feature type="domain" description="AraC effector-binding" evidence="1">
    <location>
        <begin position="1"/>
        <end position="151"/>
    </location>
</feature>
<proteinExistence type="predicted"/>